<dbReference type="Proteomes" id="UP001152562">
    <property type="component" value="Unassembled WGS sequence"/>
</dbReference>
<keyword evidence="2" id="KW-1185">Reference proteome</keyword>
<reference evidence="1" key="1">
    <citation type="submission" date="2022-05" db="EMBL/GenBank/DDBJ databases">
        <authorList>
            <person name="Okamura Y."/>
        </authorList>
    </citation>
    <scope>NUCLEOTIDE SEQUENCE</scope>
</reference>
<organism evidence="1 2">
    <name type="scientific">Pieris brassicae</name>
    <name type="common">White butterfly</name>
    <name type="synonym">Large white butterfly</name>
    <dbReference type="NCBI Taxonomy" id="7116"/>
    <lineage>
        <taxon>Eukaryota</taxon>
        <taxon>Metazoa</taxon>
        <taxon>Ecdysozoa</taxon>
        <taxon>Arthropoda</taxon>
        <taxon>Hexapoda</taxon>
        <taxon>Insecta</taxon>
        <taxon>Pterygota</taxon>
        <taxon>Neoptera</taxon>
        <taxon>Endopterygota</taxon>
        <taxon>Lepidoptera</taxon>
        <taxon>Glossata</taxon>
        <taxon>Ditrysia</taxon>
        <taxon>Papilionoidea</taxon>
        <taxon>Pieridae</taxon>
        <taxon>Pierinae</taxon>
        <taxon>Pieris</taxon>
    </lineage>
</organism>
<proteinExistence type="predicted"/>
<protein>
    <submittedName>
        <fullName evidence="1">Uncharacterized protein</fullName>
    </submittedName>
</protein>
<gene>
    <name evidence="1" type="ORF">PIBRA_LOCUS9675</name>
</gene>
<comment type="caution">
    <text evidence="1">The sequence shown here is derived from an EMBL/GenBank/DDBJ whole genome shotgun (WGS) entry which is preliminary data.</text>
</comment>
<dbReference type="AlphaFoldDB" id="A0A9P0TQC6"/>
<accession>A0A9P0TQC6</accession>
<evidence type="ECO:0000313" key="2">
    <source>
        <dbReference type="Proteomes" id="UP001152562"/>
    </source>
</evidence>
<name>A0A9P0TQC6_PIEBR</name>
<evidence type="ECO:0000313" key="1">
    <source>
        <dbReference type="EMBL" id="CAH4033382.1"/>
    </source>
</evidence>
<dbReference type="EMBL" id="CALOZG010000029">
    <property type="protein sequence ID" value="CAH4033382.1"/>
    <property type="molecule type" value="Genomic_DNA"/>
</dbReference>
<sequence length="72" mass="8046">MRSDTGLTRSCEFCEQVFRSFGNYVVKYHNYRSSVPGVPGEIPDLQVAASGGLAACWYARCEHCSELTKLPR</sequence>